<accession>A0ABW9ZK43</accession>
<sequence length="593" mass="64883">MTILQALSRLGERMEADGHLPPLGYSPEKISYVISLNDDGTPVDVHDLRDVTGKKPLPRTVAVPQAIKRTSGVAPNFLWDKTAYVLGVTAGEGKRLAEEHAAFVERHLTELKDADDPGLVALRLFLERWTPADFVARNWPEAMKDQNVVFARESERRSRYLHDRPAAKALWARMNAAADATLGICLVSGETAPIAVLHPSIKGVWGAQSSGASLVSFNQASFESYGHEQGLNAPMSVAAAARYGGALNELLRRDSGHSVQIGDASTVFWAEAVDPDVSEDDMAIVDAVSQGWFADIPEVDLTKQSAEVGAALSRLRSGEPIALVRPQLAKGVRFYVLGLSPNAARLSVRFYLEDDFGAVAERYAMFASEMQIDPPPRTTSLALWRYLLEVAVLGKRENVPPTLAGEWMRSILAGTPYPRTLLSSVLVRLRADGDVNAMRVAILRALVIRNFRLHPEKEAPVAFDPENTNKGYLLGRLFAVYEQIQQAALGNVNASIKDKFYGAAAAQPQKVFALLDKGSAPHLSKLAKQKPGYKVVLEKHVSSIMELMQPGADPFPIALAPQEQPLFGLGYYHQRNEFFKSTKDVAAQEEVAQ</sequence>
<proteinExistence type="predicted"/>
<dbReference type="Proteomes" id="UP000541347">
    <property type="component" value="Unassembled WGS sequence"/>
</dbReference>
<protein>
    <submittedName>
        <fullName evidence="1">Type I-C CRISPR-associated protein Cas8c/Csd1</fullName>
    </submittedName>
</protein>
<gene>
    <name evidence="1" type="primary">cas8c</name>
    <name evidence="1" type="ORF">GWI71_13810</name>
</gene>
<dbReference type="CDD" id="cd09757">
    <property type="entry name" value="Cas8c_I-C"/>
    <property type="match status" value="1"/>
</dbReference>
<keyword evidence="2" id="KW-1185">Reference proteome</keyword>
<evidence type="ECO:0000313" key="1">
    <source>
        <dbReference type="EMBL" id="NBN64764.1"/>
    </source>
</evidence>
<dbReference type="NCBIfam" id="TIGR01863">
    <property type="entry name" value="cas_Csd1"/>
    <property type="match status" value="1"/>
</dbReference>
<name>A0ABW9ZK43_9HYPH</name>
<organism evidence="1 2">
    <name type="scientific">Pannonibacter tanglangensis</name>
    <dbReference type="NCBI Taxonomy" id="2750084"/>
    <lineage>
        <taxon>Bacteria</taxon>
        <taxon>Pseudomonadati</taxon>
        <taxon>Pseudomonadota</taxon>
        <taxon>Alphaproteobacteria</taxon>
        <taxon>Hyphomicrobiales</taxon>
        <taxon>Stappiaceae</taxon>
        <taxon>Pannonibacter</taxon>
    </lineage>
</organism>
<reference evidence="1 2" key="1">
    <citation type="submission" date="2020-01" db="EMBL/GenBank/DDBJ databases">
        <authorList>
            <person name="Peng S.Y."/>
            <person name="Li J."/>
            <person name="Wang M."/>
            <person name="Wang L."/>
            <person name="Wang C.Q."/>
            <person name="Wang J.R."/>
        </authorList>
    </citation>
    <scope>NUCLEOTIDE SEQUENCE [LARGE SCALE GENOMIC DNA]</scope>
    <source>
        <strain evidence="1 2">XCT-34</strain>
    </source>
</reference>
<dbReference type="InterPro" id="IPR010144">
    <property type="entry name" value="CRISPR-assoc_prot_Csd1-typ"/>
</dbReference>
<dbReference type="RefSeq" id="WP_161676710.1">
    <property type="nucleotide sequence ID" value="NZ_JAABLP010000003.1"/>
</dbReference>
<dbReference type="Pfam" id="PF09709">
    <property type="entry name" value="Cas_Csd1"/>
    <property type="match status" value="1"/>
</dbReference>
<comment type="caution">
    <text evidence="1">The sequence shown here is derived from an EMBL/GenBank/DDBJ whole genome shotgun (WGS) entry which is preliminary data.</text>
</comment>
<dbReference type="EMBL" id="JAABLP010000003">
    <property type="protein sequence ID" value="NBN64764.1"/>
    <property type="molecule type" value="Genomic_DNA"/>
</dbReference>
<evidence type="ECO:0000313" key="2">
    <source>
        <dbReference type="Proteomes" id="UP000541347"/>
    </source>
</evidence>